<organism evidence="2 3">
    <name type="scientific">Rubellimicrobium aerolatum</name>
    <dbReference type="NCBI Taxonomy" id="490979"/>
    <lineage>
        <taxon>Bacteria</taxon>
        <taxon>Pseudomonadati</taxon>
        <taxon>Pseudomonadota</taxon>
        <taxon>Alphaproteobacteria</taxon>
        <taxon>Rhodobacterales</taxon>
        <taxon>Roseobacteraceae</taxon>
        <taxon>Rubellimicrobium</taxon>
    </lineage>
</organism>
<gene>
    <name evidence="2" type="ORF">ACFPOC_05980</name>
</gene>
<protein>
    <recommendedName>
        <fullName evidence="4">VPLPA-CTERM sorting domain-containing protein</fullName>
    </recommendedName>
</protein>
<dbReference type="RefSeq" id="WP_209840265.1">
    <property type="nucleotide sequence ID" value="NZ_JAGGJP010000007.1"/>
</dbReference>
<sequence length="323" mass="32989">MKPLALPLLAAALLPTASGAATISRILADLTASGRFTSGSGFPDANDFDSATVLVNGLQSVEALAPAALPFPGVPNSVGTGFASAAGDALGNFGVGVNTFSFTGADPAFQAFAFGSYTETILNDTPDTITLGTSFFIPAPEIRFAGQIGDFLPPGAEARDITAEVSARIFTSLTRADGSLQDDLVFDYGMIVGRDPATGELGTVTLSPDAEGLEIEEGVFSTSFRFTLDEQDVVLPSVATLAPGDSVTIDFQYFAEGSNGFGETGYVAAIGDPFALSSSGRFLIEQTDGLTPPPTPAPVPLPASLPLLALALAGLGLAARRRA</sequence>
<proteinExistence type="predicted"/>
<name>A0ABW0SAS5_9RHOB</name>
<dbReference type="Proteomes" id="UP001596056">
    <property type="component" value="Unassembled WGS sequence"/>
</dbReference>
<keyword evidence="3" id="KW-1185">Reference proteome</keyword>
<evidence type="ECO:0000313" key="3">
    <source>
        <dbReference type="Proteomes" id="UP001596056"/>
    </source>
</evidence>
<accession>A0ABW0SAS5</accession>
<comment type="caution">
    <text evidence="2">The sequence shown here is derived from an EMBL/GenBank/DDBJ whole genome shotgun (WGS) entry which is preliminary data.</text>
</comment>
<evidence type="ECO:0000313" key="2">
    <source>
        <dbReference type="EMBL" id="MFC5565969.1"/>
    </source>
</evidence>
<feature type="signal peptide" evidence="1">
    <location>
        <begin position="1"/>
        <end position="20"/>
    </location>
</feature>
<dbReference type="EMBL" id="JBHSNA010000003">
    <property type="protein sequence ID" value="MFC5565969.1"/>
    <property type="molecule type" value="Genomic_DNA"/>
</dbReference>
<feature type="chain" id="PRO_5046321312" description="VPLPA-CTERM sorting domain-containing protein" evidence="1">
    <location>
        <begin position="21"/>
        <end position="323"/>
    </location>
</feature>
<evidence type="ECO:0000256" key="1">
    <source>
        <dbReference type="SAM" id="SignalP"/>
    </source>
</evidence>
<keyword evidence="1" id="KW-0732">Signal</keyword>
<reference evidence="3" key="1">
    <citation type="journal article" date="2019" name="Int. J. Syst. Evol. Microbiol.">
        <title>The Global Catalogue of Microorganisms (GCM) 10K type strain sequencing project: providing services to taxonomists for standard genome sequencing and annotation.</title>
        <authorList>
            <consortium name="The Broad Institute Genomics Platform"/>
            <consortium name="The Broad Institute Genome Sequencing Center for Infectious Disease"/>
            <person name="Wu L."/>
            <person name="Ma J."/>
        </authorList>
    </citation>
    <scope>NUCLEOTIDE SEQUENCE [LARGE SCALE GENOMIC DNA]</scope>
    <source>
        <strain evidence="3">KACC 11588</strain>
    </source>
</reference>
<evidence type="ECO:0008006" key="4">
    <source>
        <dbReference type="Google" id="ProtNLM"/>
    </source>
</evidence>